<keyword evidence="4 9" id="KW-0067">ATP-binding</keyword>
<evidence type="ECO:0000256" key="4">
    <source>
        <dbReference type="ARBA" id="ARBA00022840"/>
    </source>
</evidence>
<comment type="caution">
    <text evidence="12">The sequence shown here is derived from an EMBL/GenBank/DDBJ whole genome shotgun (WGS) entry which is preliminary data.</text>
</comment>
<protein>
    <recommendedName>
        <fullName evidence="7">DNA 3'-5' helicase</fullName>
        <ecNumber evidence="7">5.6.2.4</ecNumber>
    </recommendedName>
</protein>
<evidence type="ECO:0000313" key="12">
    <source>
        <dbReference type="EMBL" id="TXD93499.1"/>
    </source>
</evidence>
<dbReference type="GO" id="GO:0043138">
    <property type="term" value="F:3'-5' DNA helicase activity"/>
    <property type="evidence" value="ECO:0007669"/>
    <property type="project" value="UniProtKB-EC"/>
</dbReference>
<evidence type="ECO:0000256" key="2">
    <source>
        <dbReference type="ARBA" id="ARBA00022801"/>
    </source>
</evidence>
<dbReference type="Pfam" id="PF13361">
    <property type="entry name" value="UvrD_C"/>
    <property type="match status" value="2"/>
</dbReference>
<evidence type="ECO:0000256" key="8">
    <source>
        <dbReference type="ARBA" id="ARBA00048988"/>
    </source>
</evidence>
<keyword evidence="1 9" id="KW-0547">Nucleotide-binding</keyword>
<accession>A0A5C6ZRP9</accession>
<name>A0A5C6ZRP9_9FLAO</name>
<evidence type="ECO:0000313" key="13">
    <source>
        <dbReference type="Proteomes" id="UP000321367"/>
    </source>
</evidence>
<dbReference type="GO" id="GO:0005524">
    <property type="term" value="F:ATP binding"/>
    <property type="evidence" value="ECO:0007669"/>
    <property type="project" value="UniProtKB-UniRule"/>
</dbReference>
<dbReference type="OrthoDB" id="9810135at2"/>
<evidence type="ECO:0000259" key="10">
    <source>
        <dbReference type="PROSITE" id="PS51198"/>
    </source>
</evidence>
<dbReference type="GO" id="GO:0000725">
    <property type="term" value="P:recombinational repair"/>
    <property type="evidence" value="ECO:0007669"/>
    <property type="project" value="TreeGrafter"/>
</dbReference>
<evidence type="ECO:0000256" key="9">
    <source>
        <dbReference type="PROSITE-ProRule" id="PRU00560"/>
    </source>
</evidence>
<organism evidence="12 13">
    <name type="scientific">Gillisia hiemivivida</name>
    <dbReference type="NCBI Taxonomy" id="291190"/>
    <lineage>
        <taxon>Bacteria</taxon>
        <taxon>Pseudomonadati</taxon>
        <taxon>Bacteroidota</taxon>
        <taxon>Flavobacteriia</taxon>
        <taxon>Flavobacteriales</taxon>
        <taxon>Flavobacteriaceae</taxon>
        <taxon>Gillisia</taxon>
    </lineage>
</organism>
<dbReference type="Pfam" id="PF00580">
    <property type="entry name" value="UvrD-helicase"/>
    <property type="match status" value="1"/>
</dbReference>
<dbReference type="AlphaFoldDB" id="A0A5C6ZRP9"/>
<evidence type="ECO:0000256" key="6">
    <source>
        <dbReference type="ARBA" id="ARBA00034617"/>
    </source>
</evidence>
<dbReference type="SUPFAM" id="SSF52540">
    <property type="entry name" value="P-loop containing nucleoside triphosphate hydrolases"/>
    <property type="match status" value="1"/>
</dbReference>
<dbReference type="Gene3D" id="3.40.50.300">
    <property type="entry name" value="P-loop containing nucleotide triphosphate hydrolases"/>
    <property type="match status" value="4"/>
</dbReference>
<dbReference type="InterPro" id="IPR000212">
    <property type="entry name" value="DNA_helicase_UvrD/REP"/>
</dbReference>
<evidence type="ECO:0000259" key="11">
    <source>
        <dbReference type="PROSITE" id="PS51217"/>
    </source>
</evidence>
<comment type="catalytic activity">
    <reaction evidence="6">
        <text>Couples ATP hydrolysis with the unwinding of duplex DNA by translocating in the 3'-5' direction.</text>
        <dbReference type="EC" id="5.6.2.4"/>
    </reaction>
</comment>
<sequence>MINPNTFTIYNASAGSGKTFTLVKDYLVLLLNSSRDDAYKNILAITFTNKAVGEMKSRLIVGLSSLAKQETPANSESLLTLLMKETNLTKEEIQQRSKRILKNILHNYAAFDISTIDRFTHKIIRTFAKDLGIPVNFEVELNLDLILQEAVDRVINRAGEEKELTKVLLKFTLDKTDDDKSWDISRDLFSFSKLLIRESQQHYVQQLKGKSLQDFADFSEKMKLGIILIEEDITGYAKSFFELVTNFDLSEKDFNGGYLFKYFTKIKKQNFIKLFGAKWQDKLEDSPLYPQRLSDDKKAVLDQHQSEIAELFNRSKRAILKRDYLKAIDKSIIPLSLLSEISNEIDKIKKERSLVLISDFNPTIAKEINNQPVPFIYERLGERYKNYFIDEFQDTSEMQWTNIIPLADHNLNTIQSETEPAANITLVGDAKQSIYRFRGGKAEQFIDLCMAENPFQVEKQVIDLPSNYRSAKEVVEFNNSFFQYISNKFESNTYKTLFMGSAQEPIRQVGGYVNVSFLEAKKKEEELELHPIKSLEIIKDLDKQGVSRSDICILTRTRKESFAIANYLNEQGVSIVSSESLLVSNSPEVRFINNLFTSSLNPHDKNIKWELLNYLVQKLEIKDAHRLILENLEKEHQEFFDWLTDYDIYFDIKKIQILSIYEAAEYIIRAFFLIKDSDAYLQFYLDFVFDSLNNKNIGVSEFLELWNQKREKLSILAPKSNDAVQIMTIHKSKGLEFPIVIYPFANSALQDISRESIWLPLPEGLNDIPIGYLKASKGMLDWGETEANAYQELLDKTEFDSINILYVAFTRASQQLYIISNLDISSKGEINENKVSGLLIGYLKDKGVWNDDQETFEFGLKRIENYKISETPTNLKNNHFFSSSTQNNAVQIMTKSGLLWDSLQEKAIIKGDLYHDIFSEIDTLEDMSSAIKKFTQDENLSESELQELEKLISEVILHPELSEYYTSDALVVKEKNILSPNGEVLRPDRLNINDNFVTIIDYKTGAFQKSHQLQMEQYENILSEMGYTCLKKILIYINTEVKLTFV</sequence>
<dbReference type="RefSeq" id="WP_146932527.1">
    <property type="nucleotide sequence ID" value="NZ_CBCSHZ010000013.1"/>
</dbReference>
<dbReference type="EC" id="5.6.2.4" evidence="7"/>
<feature type="domain" description="UvrD-like helicase C-terminal" evidence="11">
    <location>
        <begin position="472"/>
        <end position="734"/>
    </location>
</feature>
<dbReference type="PANTHER" id="PTHR11070:SF67">
    <property type="entry name" value="DNA 3'-5' HELICASE"/>
    <property type="match status" value="1"/>
</dbReference>
<evidence type="ECO:0000256" key="7">
    <source>
        <dbReference type="ARBA" id="ARBA00034808"/>
    </source>
</evidence>
<dbReference type="GO" id="GO:0016887">
    <property type="term" value="F:ATP hydrolysis activity"/>
    <property type="evidence" value="ECO:0007669"/>
    <property type="project" value="RHEA"/>
</dbReference>
<keyword evidence="5" id="KW-0413">Isomerase</keyword>
<evidence type="ECO:0000256" key="3">
    <source>
        <dbReference type="ARBA" id="ARBA00022806"/>
    </source>
</evidence>
<evidence type="ECO:0000256" key="5">
    <source>
        <dbReference type="ARBA" id="ARBA00023235"/>
    </source>
</evidence>
<dbReference type="InterPro" id="IPR014016">
    <property type="entry name" value="UvrD-like_ATP-bd"/>
</dbReference>
<dbReference type="PROSITE" id="PS51198">
    <property type="entry name" value="UVRD_HELICASE_ATP_BIND"/>
    <property type="match status" value="1"/>
</dbReference>
<keyword evidence="2 9" id="KW-0378">Hydrolase</keyword>
<gene>
    <name evidence="12" type="ORF">ES724_09785</name>
</gene>
<dbReference type="EMBL" id="VORY01000010">
    <property type="protein sequence ID" value="TXD93499.1"/>
    <property type="molecule type" value="Genomic_DNA"/>
</dbReference>
<reference evidence="12 13" key="1">
    <citation type="submission" date="2019-08" db="EMBL/GenBank/DDBJ databases">
        <title>Genome sequence of Gillisia hiemivivida IC154 (type strain).</title>
        <authorList>
            <person name="Bowman J.P."/>
        </authorList>
    </citation>
    <scope>NUCLEOTIDE SEQUENCE [LARGE SCALE GENOMIC DNA]</scope>
    <source>
        <strain evidence="12 13">IC154</strain>
    </source>
</reference>
<feature type="domain" description="UvrD-like helicase ATP-binding" evidence="10">
    <location>
        <begin position="1"/>
        <end position="471"/>
    </location>
</feature>
<dbReference type="PANTHER" id="PTHR11070">
    <property type="entry name" value="UVRD / RECB / PCRA DNA HELICASE FAMILY MEMBER"/>
    <property type="match status" value="1"/>
</dbReference>
<feature type="binding site" evidence="9">
    <location>
        <begin position="12"/>
        <end position="19"/>
    </location>
    <ligand>
        <name>ATP</name>
        <dbReference type="ChEBI" id="CHEBI:30616"/>
    </ligand>
</feature>
<comment type="catalytic activity">
    <reaction evidence="8">
        <text>ATP + H2O = ADP + phosphate + H(+)</text>
        <dbReference type="Rhea" id="RHEA:13065"/>
        <dbReference type="ChEBI" id="CHEBI:15377"/>
        <dbReference type="ChEBI" id="CHEBI:15378"/>
        <dbReference type="ChEBI" id="CHEBI:30616"/>
        <dbReference type="ChEBI" id="CHEBI:43474"/>
        <dbReference type="ChEBI" id="CHEBI:456216"/>
        <dbReference type="EC" id="5.6.2.4"/>
    </reaction>
</comment>
<keyword evidence="13" id="KW-1185">Reference proteome</keyword>
<dbReference type="PROSITE" id="PS51217">
    <property type="entry name" value="UVRD_HELICASE_CTER"/>
    <property type="match status" value="1"/>
</dbReference>
<keyword evidence="3 9" id="KW-0347">Helicase</keyword>
<dbReference type="Proteomes" id="UP000321367">
    <property type="component" value="Unassembled WGS sequence"/>
</dbReference>
<evidence type="ECO:0000256" key="1">
    <source>
        <dbReference type="ARBA" id="ARBA00022741"/>
    </source>
</evidence>
<dbReference type="GO" id="GO:0005829">
    <property type="term" value="C:cytosol"/>
    <property type="evidence" value="ECO:0007669"/>
    <property type="project" value="TreeGrafter"/>
</dbReference>
<proteinExistence type="predicted"/>
<dbReference type="InterPro" id="IPR027417">
    <property type="entry name" value="P-loop_NTPase"/>
</dbReference>
<dbReference type="GO" id="GO:0003677">
    <property type="term" value="F:DNA binding"/>
    <property type="evidence" value="ECO:0007669"/>
    <property type="project" value="InterPro"/>
</dbReference>
<dbReference type="InterPro" id="IPR014017">
    <property type="entry name" value="DNA_helicase_UvrD-like_C"/>
</dbReference>